<keyword evidence="1" id="KW-0812">Transmembrane</keyword>
<dbReference type="EMBL" id="MU853796">
    <property type="protein sequence ID" value="KAK3940444.1"/>
    <property type="molecule type" value="Genomic_DNA"/>
</dbReference>
<evidence type="ECO:0000313" key="3">
    <source>
        <dbReference type="Proteomes" id="UP001303473"/>
    </source>
</evidence>
<feature type="transmembrane region" description="Helical" evidence="1">
    <location>
        <begin position="39"/>
        <end position="59"/>
    </location>
</feature>
<comment type="caution">
    <text evidence="2">The sequence shown here is derived from an EMBL/GenBank/DDBJ whole genome shotgun (WGS) entry which is preliminary data.</text>
</comment>
<evidence type="ECO:0000256" key="1">
    <source>
        <dbReference type="SAM" id="Phobius"/>
    </source>
</evidence>
<name>A0AAN6S4Q5_9PEZI</name>
<dbReference type="AlphaFoldDB" id="A0AAN6S4Q5"/>
<reference evidence="3" key="1">
    <citation type="journal article" date="2023" name="Mol. Phylogenet. Evol.">
        <title>Genome-scale phylogeny and comparative genomics of the fungal order Sordariales.</title>
        <authorList>
            <person name="Hensen N."/>
            <person name="Bonometti L."/>
            <person name="Westerberg I."/>
            <person name="Brannstrom I.O."/>
            <person name="Guillou S."/>
            <person name="Cros-Aarteil S."/>
            <person name="Calhoun S."/>
            <person name="Haridas S."/>
            <person name="Kuo A."/>
            <person name="Mondo S."/>
            <person name="Pangilinan J."/>
            <person name="Riley R."/>
            <person name="LaButti K."/>
            <person name="Andreopoulos B."/>
            <person name="Lipzen A."/>
            <person name="Chen C."/>
            <person name="Yan M."/>
            <person name="Daum C."/>
            <person name="Ng V."/>
            <person name="Clum A."/>
            <person name="Steindorff A."/>
            <person name="Ohm R.A."/>
            <person name="Martin F."/>
            <person name="Silar P."/>
            <person name="Natvig D.O."/>
            <person name="Lalanne C."/>
            <person name="Gautier V."/>
            <person name="Ament-Velasquez S.L."/>
            <person name="Kruys A."/>
            <person name="Hutchinson M.I."/>
            <person name="Powell A.J."/>
            <person name="Barry K."/>
            <person name="Miller A.N."/>
            <person name="Grigoriev I.V."/>
            <person name="Debuchy R."/>
            <person name="Gladieux P."/>
            <person name="Hiltunen Thoren M."/>
            <person name="Johannesson H."/>
        </authorList>
    </citation>
    <scope>NUCLEOTIDE SEQUENCE [LARGE SCALE GENOMIC DNA]</scope>
    <source>
        <strain evidence="3">CBS 340.73</strain>
    </source>
</reference>
<evidence type="ECO:0000313" key="2">
    <source>
        <dbReference type="EMBL" id="KAK3940444.1"/>
    </source>
</evidence>
<gene>
    <name evidence="2" type="ORF">QBC46DRAFT_354155</name>
</gene>
<dbReference type="Proteomes" id="UP001303473">
    <property type="component" value="Unassembled WGS sequence"/>
</dbReference>
<organism evidence="2 3">
    <name type="scientific">Diplogelasinospora grovesii</name>
    <dbReference type="NCBI Taxonomy" id="303347"/>
    <lineage>
        <taxon>Eukaryota</taxon>
        <taxon>Fungi</taxon>
        <taxon>Dikarya</taxon>
        <taxon>Ascomycota</taxon>
        <taxon>Pezizomycotina</taxon>
        <taxon>Sordariomycetes</taxon>
        <taxon>Sordariomycetidae</taxon>
        <taxon>Sordariales</taxon>
        <taxon>Diplogelasinosporaceae</taxon>
        <taxon>Diplogelasinospora</taxon>
    </lineage>
</organism>
<accession>A0AAN6S4Q5</accession>
<sequence>MWILTITLALFWLGLFIAVLTWRFWKKLFNILLEDGLKTILLFAKITVLIMAGLMFIELQKMGLRAWSYAVASSALVPWSYGLAHLPHSHVFWVSLLITVIFTVHIILDVLERGTVANKINREIGRATESVARRSARWVLGWMHDML</sequence>
<protein>
    <submittedName>
        <fullName evidence="2">Uncharacterized protein</fullName>
    </submittedName>
</protein>
<keyword evidence="1" id="KW-1133">Transmembrane helix</keyword>
<keyword evidence="3" id="KW-1185">Reference proteome</keyword>
<proteinExistence type="predicted"/>
<keyword evidence="1" id="KW-0472">Membrane</keyword>
<feature type="transmembrane region" description="Helical" evidence="1">
    <location>
        <begin position="66"/>
        <end position="84"/>
    </location>
</feature>
<feature type="transmembrane region" description="Helical" evidence="1">
    <location>
        <begin position="90"/>
        <end position="111"/>
    </location>
</feature>